<dbReference type="Proteomes" id="UP001169027">
    <property type="component" value="Unassembled WGS sequence"/>
</dbReference>
<proteinExistence type="predicted"/>
<gene>
    <name evidence="1" type="ORF">Q2T77_20390</name>
</gene>
<organism evidence="1 2">
    <name type="scientific">Variovorax ginsengisoli</name>
    <dbReference type="NCBI Taxonomy" id="363844"/>
    <lineage>
        <taxon>Bacteria</taxon>
        <taxon>Pseudomonadati</taxon>
        <taxon>Pseudomonadota</taxon>
        <taxon>Betaproteobacteria</taxon>
        <taxon>Burkholderiales</taxon>
        <taxon>Comamonadaceae</taxon>
        <taxon>Variovorax</taxon>
    </lineage>
</organism>
<keyword evidence="2" id="KW-1185">Reference proteome</keyword>
<accession>A0ABT8S6V8</accession>
<evidence type="ECO:0000313" key="1">
    <source>
        <dbReference type="EMBL" id="MDO1534654.1"/>
    </source>
</evidence>
<comment type="caution">
    <text evidence="1">The sequence shown here is derived from an EMBL/GenBank/DDBJ whole genome shotgun (WGS) entry which is preliminary data.</text>
</comment>
<reference evidence="1" key="1">
    <citation type="submission" date="2023-06" db="EMBL/GenBank/DDBJ databases">
        <authorList>
            <person name="Jiang Y."/>
            <person name="Liu Q."/>
        </authorList>
    </citation>
    <scope>NUCLEOTIDE SEQUENCE</scope>
    <source>
        <strain evidence="1">CGMCC 1.12090</strain>
    </source>
</reference>
<dbReference type="EMBL" id="JAUKVY010000015">
    <property type="protein sequence ID" value="MDO1534654.1"/>
    <property type="molecule type" value="Genomic_DNA"/>
</dbReference>
<protein>
    <submittedName>
        <fullName evidence="1">Uncharacterized protein</fullName>
    </submittedName>
</protein>
<evidence type="ECO:0000313" key="2">
    <source>
        <dbReference type="Proteomes" id="UP001169027"/>
    </source>
</evidence>
<name>A0ABT8S6V8_9BURK</name>
<sequence>MSSITSIASEAPEMARSKAAVGALPTSEDQAKQLANLKAQLALRGFTVHDVSSGGWVIGRWDRTLFAAKLADLEAFLLRVGGQP</sequence>
<dbReference type="RefSeq" id="WP_301812431.1">
    <property type="nucleotide sequence ID" value="NZ_JAUJZH010000015.1"/>
</dbReference>